<evidence type="ECO:0000313" key="3">
    <source>
        <dbReference type="Proteomes" id="UP001172673"/>
    </source>
</evidence>
<keyword evidence="3" id="KW-1185">Reference proteome</keyword>
<reference evidence="2" key="1">
    <citation type="submission" date="2022-10" db="EMBL/GenBank/DDBJ databases">
        <title>Culturing micro-colonial fungi from biological soil crusts in the Mojave desert and describing Neophaeococcomyces mojavensis, and introducing the new genera and species Taxawa tesnikishii.</title>
        <authorList>
            <person name="Kurbessoian T."/>
            <person name="Stajich J.E."/>
        </authorList>
    </citation>
    <scope>NUCLEOTIDE SEQUENCE</scope>
    <source>
        <strain evidence="2">TK_41</strain>
    </source>
</reference>
<feature type="compositionally biased region" description="Polar residues" evidence="1">
    <location>
        <begin position="24"/>
        <end position="37"/>
    </location>
</feature>
<feature type="compositionally biased region" description="Polar residues" evidence="1">
    <location>
        <begin position="70"/>
        <end position="89"/>
    </location>
</feature>
<dbReference type="Proteomes" id="UP001172673">
    <property type="component" value="Unassembled WGS sequence"/>
</dbReference>
<name>A0AA38X2C4_9EURO</name>
<feature type="region of interest" description="Disordered" evidence="1">
    <location>
        <begin position="1"/>
        <end position="171"/>
    </location>
</feature>
<protein>
    <submittedName>
        <fullName evidence="2">Uncharacterized protein</fullName>
    </submittedName>
</protein>
<evidence type="ECO:0000313" key="2">
    <source>
        <dbReference type="EMBL" id="KAJ9605487.1"/>
    </source>
</evidence>
<feature type="compositionally biased region" description="Pro residues" evidence="1">
    <location>
        <begin position="57"/>
        <end position="66"/>
    </location>
</feature>
<dbReference type="AlphaFoldDB" id="A0AA38X2C4"/>
<gene>
    <name evidence="2" type="ORF">H2200_010144</name>
</gene>
<feature type="compositionally biased region" description="Low complexity" evidence="1">
    <location>
        <begin position="14"/>
        <end position="23"/>
    </location>
</feature>
<sequence length="195" mass="21374">MGSYPRRSARLSSQHLQQEQFQQRSGTLSAPTFVNGFSQPSSASTSSHPSPVTDNMHPPPPPPTPQQPQHRLQIQPNFMSQQQSGQTHMNAPLPSPSAAEMGPFFGRPHSQPNPYAPQQLHPGYQAQQPFGAQQPQQNQQGQSHHLHPHTNSMSQQHPGHAQGMNPGQLPPDFLAEAAKRAQMACLMRDIGDISL</sequence>
<proteinExistence type="predicted"/>
<feature type="compositionally biased region" description="Low complexity" evidence="1">
    <location>
        <begin position="38"/>
        <end position="51"/>
    </location>
</feature>
<comment type="caution">
    <text evidence="2">The sequence shown here is derived from an EMBL/GenBank/DDBJ whole genome shotgun (WGS) entry which is preliminary data.</text>
</comment>
<dbReference type="EMBL" id="JAPDRK010000016">
    <property type="protein sequence ID" value="KAJ9605487.1"/>
    <property type="molecule type" value="Genomic_DNA"/>
</dbReference>
<accession>A0AA38X2C4</accession>
<organism evidence="2 3">
    <name type="scientific">Cladophialophora chaetospira</name>
    <dbReference type="NCBI Taxonomy" id="386627"/>
    <lineage>
        <taxon>Eukaryota</taxon>
        <taxon>Fungi</taxon>
        <taxon>Dikarya</taxon>
        <taxon>Ascomycota</taxon>
        <taxon>Pezizomycotina</taxon>
        <taxon>Eurotiomycetes</taxon>
        <taxon>Chaetothyriomycetidae</taxon>
        <taxon>Chaetothyriales</taxon>
        <taxon>Herpotrichiellaceae</taxon>
        <taxon>Cladophialophora</taxon>
    </lineage>
</organism>
<evidence type="ECO:0000256" key="1">
    <source>
        <dbReference type="SAM" id="MobiDB-lite"/>
    </source>
</evidence>
<feature type="compositionally biased region" description="Low complexity" evidence="1">
    <location>
        <begin position="125"/>
        <end position="142"/>
    </location>
</feature>